<dbReference type="OrthoDB" id="113719at2759"/>
<evidence type="ECO:0000313" key="3">
    <source>
        <dbReference type="Proteomes" id="UP000198211"/>
    </source>
</evidence>
<gene>
    <name evidence="2" type="ORF">PHMEG_0008597</name>
</gene>
<evidence type="ECO:0000256" key="1">
    <source>
        <dbReference type="SAM" id="MobiDB-lite"/>
    </source>
</evidence>
<dbReference type="STRING" id="4795.A0A225WKC9"/>
<evidence type="ECO:0000313" key="2">
    <source>
        <dbReference type="EMBL" id="OWZ17457.1"/>
    </source>
</evidence>
<accession>A0A225WKC9</accession>
<protein>
    <submittedName>
        <fullName evidence="2">Uncharacterized protein</fullName>
    </submittedName>
</protein>
<dbReference type="EMBL" id="NBNE01000750">
    <property type="protein sequence ID" value="OWZ17457.1"/>
    <property type="molecule type" value="Genomic_DNA"/>
</dbReference>
<dbReference type="AlphaFoldDB" id="A0A225WKC9"/>
<proteinExistence type="predicted"/>
<feature type="region of interest" description="Disordered" evidence="1">
    <location>
        <begin position="148"/>
        <end position="182"/>
    </location>
</feature>
<dbReference type="Proteomes" id="UP000198211">
    <property type="component" value="Unassembled WGS sequence"/>
</dbReference>
<organism evidence="2 3">
    <name type="scientific">Phytophthora megakarya</name>
    <dbReference type="NCBI Taxonomy" id="4795"/>
    <lineage>
        <taxon>Eukaryota</taxon>
        <taxon>Sar</taxon>
        <taxon>Stramenopiles</taxon>
        <taxon>Oomycota</taxon>
        <taxon>Peronosporomycetes</taxon>
        <taxon>Peronosporales</taxon>
        <taxon>Peronosporaceae</taxon>
        <taxon>Phytophthora</taxon>
    </lineage>
</organism>
<comment type="caution">
    <text evidence="2">The sequence shown here is derived from an EMBL/GenBank/DDBJ whole genome shotgun (WGS) entry which is preliminary data.</text>
</comment>
<keyword evidence="3" id="KW-1185">Reference proteome</keyword>
<sequence length="182" mass="20527">MKCDEHNKRLLNSMKGGGASKMVMEGLDPYQRMYICTHGWKACTSRGSNSRPRQHIGPTNCPFRFTVQWNLERMELQIKSGIYKHNDPISSEAYATYLISRGVADLLVNARMQEMLAVGAKRSKIHDNLLKHDQNVIQVDVDNMVRSHNSSVSSADDDDATAREIAAFPAADPENGLRRHRD</sequence>
<name>A0A225WKC9_9STRA</name>
<reference evidence="3" key="1">
    <citation type="submission" date="2017-03" db="EMBL/GenBank/DDBJ databases">
        <title>Phytopthora megakarya and P. palmivora, two closely related causual agents of cacao black pod achieved similar genome size and gene model numbers by different mechanisms.</title>
        <authorList>
            <person name="Ali S."/>
            <person name="Shao J."/>
            <person name="Larry D.J."/>
            <person name="Kronmiller B."/>
            <person name="Shen D."/>
            <person name="Strem M.D."/>
            <person name="Melnick R.L."/>
            <person name="Guiltinan M.J."/>
            <person name="Tyler B.M."/>
            <person name="Meinhardt L.W."/>
            <person name="Bailey B.A."/>
        </authorList>
    </citation>
    <scope>NUCLEOTIDE SEQUENCE [LARGE SCALE GENOMIC DNA]</scope>
    <source>
        <strain evidence="3">zdho120</strain>
    </source>
</reference>